<accession>A0ABN0R4W6</accession>
<gene>
    <name evidence="1" type="ORF">I551_1797</name>
</gene>
<name>A0ABN0R4W6_MYCUL</name>
<dbReference type="Proteomes" id="UP000020681">
    <property type="component" value="Unassembled WGS sequence"/>
</dbReference>
<comment type="caution">
    <text evidence="1">The sequence shown here is derived from an EMBL/GenBank/DDBJ whole genome shotgun (WGS) entry which is preliminary data.</text>
</comment>
<proteinExistence type="predicted"/>
<protein>
    <submittedName>
        <fullName evidence="1">Conserved secretory protein</fullName>
    </submittedName>
</protein>
<evidence type="ECO:0000313" key="2">
    <source>
        <dbReference type="Proteomes" id="UP000020681"/>
    </source>
</evidence>
<organism evidence="1 2">
    <name type="scientific">Mycobacterium ulcerans str. Harvey</name>
    <dbReference type="NCBI Taxonomy" id="1299332"/>
    <lineage>
        <taxon>Bacteria</taxon>
        <taxon>Bacillati</taxon>
        <taxon>Actinomycetota</taxon>
        <taxon>Actinomycetes</taxon>
        <taxon>Mycobacteriales</taxon>
        <taxon>Mycobacteriaceae</taxon>
        <taxon>Mycobacterium</taxon>
        <taxon>Mycobacterium ulcerans group</taxon>
    </lineage>
</organism>
<dbReference type="EMBL" id="JAOL01000085">
    <property type="protein sequence ID" value="EUA91856.1"/>
    <property type="molecule type" value="Genomic_DNA"/>
</dbReference>
<sequence>MVGVAKPIIINFQVPIADQAMAKAPSTFRRFRRCGQVLLDDSDAGALAAVPILAGNTAVNIDAAGTKSSFRTGDSLVAPPTTPRTR</sequence>
<keyword evidence="2" id="KW-1185">Reference proteome</keyword>
<evidence type="ECO:0000313" key="1">
    <source>
        <dbReference type="EMBL" id="EUA91856.1"/>
    </source>
</evidence>
<reference evidence="1 2" key="1">
    <citation type="submission" date="2014-01" db="EMBL/GenBank/DDBJ databases">
        <authorList>
            <person name="Dobos K."/>
            <person name="Lenaerts A."/>
            <person name="Ordway D."/>
            <person name="DeGroote M.A."/>
            <person name="Parker T."/>
            <person name="Sizemore C."/>
            <person name="Tallon L.J."/>
            <person name="Sadzewicz L.K."/>
            <person name="Sengamalay N."/>
            <person name="Fraser C.M."/>
            <person name="Hine E."/>
            <person name="Shefchek K.A."/>
            <person name="Das S.P."/>
            <person name="Tettelin H."/>
        </authorList>
    </citation>
    <scope>NUCLEOTIDE SEQUENCE [LARGE SCALE GENOMIC DNA]</scope>
    <source>
        <strain evidence="1 2">Harvey</strain>
    </source>
</reference>